<sequence length="658" mass="77404">MTLLSVCMIVKDEEKVLERCLSSIQNLADEIIIVDTGSTDETKKIASKYTNHIYDFKWCNDFSKARNQSIQPATGKWILVLDADEYISQEDHRDWRNFLIQEEPVPHLAYTLPIINFTGEKEFEDEITTSPVTRLFPNHMGITFERPIHEQLTRGSKGELFHKTLNLHIYHTGYQISHIKDKNKHERNMSIFEQMMLEQDLCSYDWYTLGNQYRYAKNELKAIECYEKAMTGAERDEAWYPHCVMGLISLYYGQDQLKRSWELTEQYLVRYNQFPEYYTVRGIHYETLGFFDEARLSYIEAINIAEKRAKTKQDIWLIDPMYSFDSPVQQLIGLYFRLNDNQNAIYWMSKQLNKNNKNPGYVAKMMEWLLQNEDEESVIRFFEKIYISPSEGDYLLLFKVSLFLGNRVLVNHYKALAPMSMELSPADQLKLSLVDRDLNGMHQLLDKFALISQDEKHVCLQVITGVLMWNDTSLLDKISKKIQNKDVWLSAKTMVDVFLQVEPGNPSIIEMDDLFAVSRQLFLLKEFEVFDQWVNKINNDDLTNKLANYFYDMNHVELAMNYYSALLSGNRLSGMSFENLGFYHANQKYTEDAVEFLNAALLDEPGKRHIYKTFISLALKQDKLRLMKNFKNQFSDFDEISFVREFLDKEIEALNYTV</sequence>
<dbReference type="Proteomes" id="UP000249204">
    <property type="component" value="Unassembled WGS sequence"/>
</dbReference>
<proteinExistence type="predicted"/>
<gene>
    <name evidence="2" type="ORF">DN757_04755</name>
</gene>
<evidence type="ECO:0000259" key="1">
    <source>
        <dbReference type="Pfam" id="PF00535"/>
    </source>
</evidence>
<feature type="domain" description="Glycosyltransferase 2-like" evidence="1">
    <location>
        <begin position="5"/>
        <end position="91"/>
    </location>
</feature>
<dbReference type="InterPro" id="IPR019734">
    <property type="entry name" value="TPR_rpt"/>
</dbReference>
<dbReference type="PANTHER" id="PTHR43630">
    <property type="entry name" value="POLY-BETA-1,6-N-ACETYL-D-GLUCOSAMINE SYNTHASE"/>
    <property type="match status" value="1"/>
</dbReference>
<name>A0A2W6NM29_9BACL</name>
<dbReference type="Pfam" id="PF00535">
    <property type="entry name" value="Glycos_transf_2"/>
    <property type="match status" value="1"/>
</dbReference>
<protein>
    <submittedName>
        <fullName evidence="2">Glycosyltransferase family 2 protein</fullName>
    </submittedName>
</protein>
<dbReference type="SMART" id="SM00028">
    <property type="entry name" value="TPR"/>
    <property type="match status" value="2"/>
</dbReference>
<dbReference type="InterPro" id="IPR011990">
    <property type="entry name" value="TPR-like_helical_dom_sf"/>
</dbReference>
<keyword evidence="2" id="KW-0808">Transferase</keyword>
<accession>A0A2W6NM29</accession>
<dbReference type="RefSeq" id="WP_111269114.1">
    <property type="nucleotide sequence ID" value="NZ_QKWW01000014.1"/>
</dbReference>
<reference evidence="2 3" key="1">
    <citation type="submission" date="2018-06" db="EMBL/GenBank/DDBJ databases">
        <title>Isolation of heavy metals resistant Paenibacillus silvae NC2 from Gold-Copper mine in ZiJin, China.</title>
        <authorList>
            <person name="Xu J."/>
            <person name="Mazhar H.S."/>
            <person name="Rensing C."/>
        </authorList>
    </citation>
    <scope>NUCLEOTIDE SEQUENCE [LARGE SCALE GENOMIC DNA]</scope>
    <source>
        <strain evidence="2 3">NC2</strain>
    </source>
</reference>
<comment type="caution">
    <text evidence="2">The sequence shown here is derived from an EMBL/GenBank/DDBJ whole genome shotgun (WGS) entry which is preliminary data.</text>
</comment>
<dbReference type="Gene3D" id="1.25.40.10">
    <property type="entry name" value="Tetratricopeptide repeat domain"/>
    <property type="match status" value="1"/>
</dbReference>
<dbReference type="EMBL" id="QKWW01000014">
    <property type="protein sequence ID" value="PZT56952.1"/>
    <property type="molecule type" value="Genomic_DNA"/>
</dbReference>
<dbReference type="Gene3D" id="3.90.550.10">
    <property type="entry name" value="Spore Coat Polysaccharide Biosynthesis Protein SpsA, Chain A"/>
    <property type="match status" value="1"/>
</dbReference>
<organism evidence="2 3">
    <name type="scientific">Paenibacillus silvae</name>
    <dbReference type="NCBI Taxonomy" id="1325358"/>
    <lineage>
        <taxon>Bacteria</taxon>
        <taxon>Bacillati</taxon>
        <taxon>Bacillota</taxon>
        <taxon>Bacilli</taxon>
        <taxon>Bacillales</taxon>
        <taxon>Paenibacillaceae</taxon>
        <taxon>Paenibacillus</taxon>
    </lineage>
</organism>
<evidence type="ECO:0000313" key="2">
    <source>
        <dbReference type="EMBL" id="PZT56952.1"/>
    </source>
</evidence>
<dbReference type="InterPro" id="IPR001173">
    <property type="entry name" value="Glyco_trans_2-like"/>
</dbReference>
<dbReference type="SUPFAM" id="SSF53448">
    <property type="entry name" value="Nucleotide-diphospho-sugar transferases"/>
    <property type="match status" value="1"/>
</dbReference>
<dbReference type="AlphaFoldDB" id="A0A2W6NM29"/>
<dbReference type="GO" id="GO:0016740">
    <property type="term" value="F:transferase activity"/>
    <property type="evidence" value="ECO:0007669"/>
    <property type="project" value="UniProtKB-KW"/>
</dbReference>
<evidence type="ECO:0000313" key="3">
    <source>
        <dbReference type="Proteomes" id="UP000249204"/>
    </source>
</evidence>
<dbReference type="CDD" id="cd02511">
    <property type="entry name" value="Beta4Glucosyltransferase"/>
    <property type="match status" value="1"/>
</dbReference>
<dbReference type="SUPFAM" id="SSF48452">
    <property type="entry name" value="TPR-like"/>
    <property type="match status" value="1"/>
</dbReference>
<dbReference type="InterPro" id="IPR029044">
    <property type="entry name" value="Nucleotide-diphossugar_trans"/>
</dbReference>
<dbReference type="PANTHER" id="PTHR43630:SF2">
    <property type="entry name" value="GLYCOSYLTRANSFERASE"/>
    <property type="match status" value="1"/>
</dbReference>